<keyword evidence="2" id="KW-1185">Reference proteome</keyword>
<protein>
    <submittedName>
        <fullName evidence="1">Uncharacterized protein</fullName>
    </submittedName>
</protein>
<name>A0A4Y9XJM1_9AGAM</name>
<dbReference type="EMBL" id="SEOQ01001992">
    <property type="protein sequence ID" value="TFY50125.1"/>
    <property type="molecule type" value="Genomic_DNA"/>
</dbReference>
<gene>
    <name evidence="1" type="ORF">EVG20_g11706</name>
</gene>
<evidence type="ECO:0000313" key="2">
    <source>
        <dbReference type="Proteomes" id="UP000298327"/>
    </source>
</evidence>
<dbReference type="OrthoDB" id="3141012at2759"/>
<reference evidence="1 2" key="1">
    <citation type="submission" date="2019-02" db="EMBL/GenBank/DDBJ databases">
        <title>Genome sequencing of the rare red list fungi Dentipellis fragilis.</title>
        <authorList>
            <person name="Buettner E."/>
            <person name="Kellner H."/>
        </authorList>
    </citation>
    <scope>NUCLEOTIDE SEQUENCE [LARGE SCALE GENOMIC DNA]</scope>
    <source>
        <strain evidence="1 2">DSM 105465</strain>
    </source>
</reference>
<dbReference type="STRING" id="205917.A0A4Y9XJM1"/>
<dbReference type="Proteomes" id="UP000298327">
    <property type="component" value="Unassembled WGS sequence"/>
</dbReference>
<accession>A0A4Y9XJM1</accession>
<sequence length="254" mass="27950">MADLVVSLSGVVDGVAVPADVVRSSAILRHLHAYMRQNADQLGLNTVSDVYADGPHDIPKFTLTPSRPLQADASPPVTLLSIHLVYVWEQQSTSRSPSFAPLFSSQLLLPISSILDDAVEKLLCTQFVRRYPLIFGSWRMRLELELDLLLPLGNALSNVIRRSRDADFRSACNRIIEGIRSKNNVRHTASSAALGACFSLEVSTAILSTLDPIAHVSDCMTISNSLRHVYRASVFPSRFKVTPIVLSSDYMDIC</sequence>
<evidence type="ECO:0000313" key="1">
    <source>
        <dbReference type="EMBL" id="TFY50125.1"/>
    </source>
</evidence>
<organism evidence="1 2">
    <name type="scientific">Dentipellis fragilis</name>
    <dbReference type="NCBI Taxonomy" id="205917"/>
    <lineage>
        <taxon>Eukaryota</taxon>
        <taxon>Fungi</taxon>
        <taxon>Dikarya</taxon>
        <taxon>Basidiomycota</taxon>
        <taxon>Agaricomycotina</taxon>
        <taxon>Agaricomycetes</taxon>
        <taxon>Russulales</taxon>
        <taxon>Hericiaceae</taxon>
        <taxon>Dentipellis</taxon>
    </lineage>
</organism>
<comment type="caution">
    <text evidence="1">The sequence shown here is derived from an EMBL/GenBank/DDBJ whole genome shotgun (WGS) entry which is preliminary data.</text>
</comment>
<proteinExistence type="predicted"/>
<dbReference type="AlphaFoldDB" id="A0A4Y9XJM1"/>